<feature type="region of interest" description="Disordered" evidence="1">
    <location>
        <begin position="1"/>
        <end position="21"/>
    </location>
</feature>
<protein>
    <submittedName>
        <fullName evidence="3">GMP synthase (Glutamine-hydrolysing)</fullName>
    </submittedName>
</protein>
<evidence type="ECO:0000259" key="2">
    <source>
        <dbReference type="Pfam" id="PF00117"/>
    </source>
</evidence>
<dbReference type="Gene3D" id="3.40.50.880">
    <property type="match status" value="1"/>
</dbReference>
<dbReference type="Proteomes" id="UP000255265">
    <property type="component" value="Unassembled WGS sequence"/>
</dbReference>
<comment type="caution">
    <text evidence="3">The sequence shown here is derived from an EMBL/GenBank/DDBJ whole genome shotgun (WGS) entry which is preliminary data.</text>
</comment>
<dbReference type="GO" id="GO:0005829">
    <property type="term" value="C:cytosol"/>
    <property type="evidence" value="ECO:0007669"/>
    <property type="project" value="TreeGrafter"/>
</dbReference>
<dbReference type="EMBL" id="QQAV01000013">
    <property type="protein sequence ID" value="RDI19027.1"/>
    <property type="molecule type" value="Genomic_DNA"/>
</dbReference>
<dbReference type="NCBIfam" id="NF006562">
    <property type="entry name" value="PRK09065.1"/>
    <property type="match status" value="1"/>
</dbReference>
<dbReference type="Pfam" id="PF00117">
    <property type="entry name" value="GATase"/>
    <property type="match status" value="1"/>
</dbReference>
<proteinExistence type="predicted"/>
<gene>
    <name evidence="3" type="ORF">DFR41_1139</name>
</gene>
<feature type="domain" description="Glutamine amidotransferase" evidence="2">
    <location>
        <begin position="95"/>
        <end position="213"/>
    </location>
</feature>
<dbReference type="AlphaFoldDB" id="A0A370F5I5"/>
<name>A0A370F5I5_9BURK</name>
<dbReference type="RefSeq" id="WP_114804498.1">
    <property type="nucleotide sequence ID" value="NZ_QQAV01000013.1"/>
</dbReference>
<keyword evidence="4" id="KW-1185">Reference proteome</keyword>
<dbReference type="PROSITE" id="PS51273">
    <property type="entry name" value="GATASE_TYPE_1"/>
    <property type="match status" value="1"/>
</dbReference>
<dbReference type="CDD" id="cd01741">
    <property type="entry name" value="GATase1_1"/>
    <property type="match status" value="1"/>
</dbReference>
<evidence type="ECO:0000313" key="4">
    <source>
        <dbReference type="Proteomes" id="UP000255265"/>
    </source>
</evidence>
<accession>A0A370F5I5</accession>
<evidence type="ECO:0000313" key="3">
    <source>
        <dbReference type="EMBL" id="RDI19027.1"/>
    </source>
</evidence>
<dbReference type="SUPFAM" id="SSF52317">
    <property type="entry name" value="Class I glutamine amidotransferase-like"/>
    <property type="match status" value="1"/>
</dbReference>
<dbReference type="PANTHER" id="PTHR42695:SF5">
    <property type="entry name" value="GLUTAMINE AMIDOTRANSFERASE YLR126C-RELATED"/>
    <property type="match status" value="1"/>
</dbReference>
<dbReference type="InterPro" id="IPR044992">
    <property type="entry name" value="ChyE-like"/>
</dbReference>
<dbReference type="InterPro" id="IPR029062">
    <property type="entry name" value="Class_I_gatase-like"/>
</dbReference>
<reference evidence="3 4" key="1">
    <citation type="submission" date="2018-07" db="EMBL/GenBank/DDBJ databases">
        <title>Genomic Encyclopedia of Type Strains, Phase IV (KMG-IV): sequencing the most valuable type-strain genomes for metagenomic binning, comparative biology and taxonomic classification.</title>
        <authorList>
            <person name="Goeker M."/>
        </authorList>
    </citation>
    <scope>NUCLEOTIDE SEQUENCE [LARGE SCALE GENOMIC DNA]</scope>
    <source>
        <strain evidence="3 4">DSM 21352</strain>
    </source>
</reference>
<sequence>MTSAGAALSSPASSPSPLSADSRPLLIVKTGSTLDALRAKRGDFDDWIARGLGVDAGEIQVCDPRDGGLLPEPGMLRGVVVTGSHEMVSHRAPWSERTAAWLARCVEAEVPVLGICYGHQLLAHAMGGQVDFHPGGLEIGTVPLRLVSHAQDDPLFAGLPEQFPVQVIHRQSALQLPPGAVPLASNAHEPHQAFRIGRCAWGVQFHPEFDAEAMQGYVQAQAPHLDDPAAVASQVRPTPEAASLLGRFARLAAAGTGRQTTLAAAVAG</sequence>
<dbReference type="STRING" id="433924.NS331_04000"/>
<evidence type="ECO:0000256" key="1">
    <source>
        <dbReference type="SAM" id="MobiDB-lite"/>
    </source>
</evidence>
<dbReference type="PANTHER" id="PTHR42695">
    <property type="entry name" value="GLUTAMINE AMIDOTRANSFERASE YLR126C-RELATED"/>
    <property type="match status" value="1"/>
</dbReference>
<dbReference type="OrthoDB" id="9813383at2"/>
<dbReference type="InterPro" id="IPR017926">
    <property type="entry name" value="GATASE"/>
</dbReference>
<organism evidence="3 4">
    <name type="scientific">Pseudacidovorax intermedius</name>
    <dbReference type="NCBI Taxonomy" id="433924"/>
    <lineage>
        <taxon>Bacteria</taxon>
        <taxon>Pseudomonadati</taxon>
        <taxon>Pseudomonadota</taxon>
        <taxon>Betaproteobacteria</taxon>
        <taxon>Burkholderiales</taxon>
        <taxon>Comamonadaceae</taxon>
        <taxon>Pseudacidovorax</taxon>
    </lineage>
</organism>